<evidence type="ECO:0008006" key="9">
    <source>
        <dbReference type="Google" id="ProtNLM"/>
    </source>
</evidence>
<dbReference type="Gene3D" id="2.60.120.330">
    <property type="entry name" value="B-lactam Antibiotic, Isopenicillin N Synthase, Chain"/>
    <property type="match status" value="1"/>
</dbReference>
<evidence type="ECO:0000256" key="4">
    <source>
        <dbReference type="ARBA" id="ARBA00023136"/>
    </source>
</evidence>
<proteinExistence type="predicted"/>
<feature type="transmembrane region" description="Helical" evidence="5">
    <location>
        <begin position="605"/>
        <end position="624"/>
    </location>
</feature>
<dbReference type="AlphaFoldDB" id="A0AAD2PXB1"/>
<evidence type="ECO:0000256" key="3">
    <source>
        <dbReference type="ARBA" id="ARBA00022989"/>
    </source>
</evidence>
<sequence length="718" mass="79084">MQSFNVLTILLNLFTLVASSQAQETAATAIHSRQHVVPTFSLDEIQLGHRLPELSEVLRTTGLFAVKVSPQSSPSRLEAMNGLCQCLNDNHNDHNHDFHNDHHRQQQQQQQLESILLPDGHTQRTTIATATIGQDPLPLDDNGNDIQLLCGSNTVNAMETVRDEVAVVSKAVVQSMDRLLLGDVVHGGGGGAYDKRNEGPLLETKYGSSYRTMASIVHSANHLEHFHHYQQKKKKNNNKTRTEPSFKTVEWHTDAGLFLTFLPAHDCESGGTNQDDSFWVQLADGEQAQAYFEPGSVAVMMGAGAEHWLHQSISPILRATRHAVKMTKNTSRVWYGMMHLVPEDSIIQESPQRTFGDMKQNLKVSSSQQQGQGAMDEETVAIGCGPSTDDDAAFPLYTAASSSSSRRRRRLQHVQDASACNNVTNFFCWTQCLEIPNYEQAESYVNEGNSLYCLDPGILAKSGNQVPKAVEPCIGKVHNSNCQGIWHKTSPSVEGWPVEYNSTSQVEEKYCYGGTSMYMDGFHWIHDTTCVIYLFPSFVLSSQARFIGACFGTILFGMMVEAIIFRRRKSIVNFEPGMSRLLASAGFYALQLTMGYLVMLIVMTYSIPLFLCCISGLVLGHVVFNARDALFNRAAKSAIAGGVQDETIDNVQEGGCGCHEEKQSFSATSTEGTQQEATAQSCCSSNNTKIENKPAVQDRTHGVPEGSTPCCQNSLDVC</sequence>
<dbReference type="GO" id="GO:0016020">
    <property type="term" value="C:membrane"/>
    <property type="evidence" value="ECO:0007669"/>
    <property type="project" value="UniProtKB-SubCell"/>
</dbReference>
<evidence type="ECO:0000256" key="2">
    <source>
        <dbReference type="ARBA" id="ARBA00022692"/>
    </source>
</evidence>
<dbReference type="InterPro" id="IPR027443">
    <property type="entry name" value="IPNS-like_sf"/>
</dbReference>
<evidence type="ECO:0000313" key="8">
    <source>
        <dbReference type="Proteomes" id="UP001295423"/>
    </source>
</evidence>
<feature type="signal peptide" evidence="6">
    <location>
        <begin position="1"/>
        <end position="22"/>
    </location>
</feature>
<dbReference type="Proteomes" id="UP001295423">
    <property type="component" value="Unassembled WGS sequence"/>
</dbReference>
<evidence type="ECO:0000256" key="1">
    <source>
        <dbReference type="ARBA" id="ARBA00004370"/>
    </source>
</evidence>
<keyword evidence="3 5" id="KW-1133">Transmembrane helix</keyword>
<dbReference type="PANTHER" id="PTHR40855">
    <property type="entry name" value="DIOX_N DOMAIN-CONTAINING PROTEIN"/>
    <property type="match status" value="1"/>
</dbReference>
<accession>A0AAD2PXB1</accession>
<dbReference type="PANTHER" id="PTHR40855:SF1">
    <property type="entry name" value="CLAVAMINATE SYNTHASE-LIKE PROTEIN"/>
    <property type="match status" value="1"/>
</dbReference>
<keyword evidence="8" id="KW-1185">Reference proteome</keyword>
<feature type="transmembrane region" description="Helical" evidence="5">
    <location>
        <begin position="546"/>
        <end position="565"/>
    </location>
</feature>
<protein>
    <recommendedName>
        <fullName evidence="9">Copper transporter</fullName>
    </recommendedName>
</protein>
<dbReference type="EMBL" id="CAKOGP040002225">
    <property type="protein sequence ID" value="CAJ1965798.1"/>
    <property type="molecule type" value="Genomic_DNA"/>
</dbReference>
<keyword evidence="2 5" id="KW-0812">Transmembrane</keyword>
<feature type="transmembrane region" description="Helical" evidence="5">
    <location>
        <begin position="577"/>
        <end position="599"/>
    </location>
</feature>
<dbReference type="Pfam" id="PF04145">
    <property type="entry name" value="Ctr"/>
    <property type="match status" value="1"/>
</dbReference>
<evidence type="ECO:0000256" key="6">
    <source>
        <dbReference type="SAM" id="SignalP"/>
    </source>
</evidence>
<comment type="subcellular location">
    <subcellularLocation>
        <location evidence="1">Membrane</location>
    </subcellularLocation>
</comment>
<reference evidence="7" key="1">
    <citation type="submission" date="2023-08" db="EMBL/GenBank/DDBJ databases">
        <authorList>
            <person name="Audoor S."/>
            <person name="Bilcke G."/>
        </authorList>
    </citation>
    <scope>NUCLEOTIDE SEQUENCE</scope>
</reference>
<name>A0AAD2PXB1_9STRA</name>
<keyword evidence="4 5" id="KW-0472">Membrane</keyword>
<gene>
    <name evidence="7" type="ORF">CYCCA115_LOCUS21390</name>
</gene>
<organism evidence="7 8">
    <name type="scientific">Cylindrotheca closterium</name>
    <dbReference type="NCBI Taxonomy" id="2856"/>
    <lineage>
        <taxon>Eukaryota</taxon>
        <taxon>Sar</taxon>
        <taxon>Stramenopiles</taxon>
        <taxon>Ochrophyta</taxon>
        <taxon>Bacillariophyta</taxon>
        <taxon>Bacillariophyceae</taxon>
        <taxon>Bacillariophycidae</taxon>
        <taxon>Bacillariales</taxon>
        <taxon>Bacillariaceae</taxon>
        <taxon>Cylindrotheca</taxon>
    </lineage>
</organism>
<dbReference type="GO" id="GO:0005375">
    <property type="term" value="F:copper ion transmembrane transporter activity"/>
    <property type="evidence" value="ECO:0007669"/>
    <property type="project" value="InterPro"/>
</dbReference>
<comment type="caution">
    <text evidence="7">The sequence shown here is derived from an EMBL/GenBank/DDBJ whole genome shotgun (WGS) entry which is preliminary data.</text>
</comment>
<evidence type="ECO:0000313" key="7">
    <source>
        <dbReference type="EMBL" id="CAJ1965798.1"/>
    </source>
</evidence>
<dbReference type="InterPro" id="IPR007274">
    <property type="entry name" value="Cop_transporter"/>
</dbReference>
<feature type="chain" id="PRO_5042125120" description="Copper transporter" evidence="6">
    <location>
        <begin position="23"/>
        <end position="718"/>
    </location>
</feature>
<keyword evidence="6" id="KW-0732">Signal</keyword>
<evidence type="ECO:0000256" key="5">
    <source>
        <dbReference type="SAM" id="Phobius"/>
    </source>
</evidence>